<evidence type="ECO:0000313" key="11">
    <source>
        <dbReference type="Proteomes" id="UP001431209"/>
    </source>
</evidence>
<evidence type="ECO:0000256" key="4">
    <source>
        <dbReference type="ARBA" id="ARBA00023134"/>
    </source>
</evidence>
<dbReference type="InterPro" id="IPR000008">
    <property type="entry name" value="C2_dom"/>
</dbReference>
<evidence type="ECO:0000259" key="9">
    <source>
        <dbReference type="PROSITE" id="PS50222"/>
    </source>
</evidence>
<dbReference type="GO" id="GO:0005737">
    <property type="term" value="C:cytoplasm"/>
    <property type="evidence" value="ECO:0007669"/>
    <property type="project" value="TreeGrafter"/>
</dbReference>
<dbReference type="EMBL" id="JAOPGA020000701">
    <property type="protein sequence ID" value="KAL0480881.1"/>
    <property type="molecule type" value="Genomic_DNA"/>
</dbReference>
<proteinExistence type="predicted"/>
<protein>
    <submittedName>
        <fullName evidence="10">Heterotrimeric G protein alpha subunit</fullName>
    </submittedName>
</protein>
<evidence type="ECO:0000256" key="5">
    <source>
        <dbReference type="ARBA" id="ARBA00023224"/>
    </source>
</evidence>
<comment type="caution">
    <text evidence="10">The sequence shown here is derived from an EMBL/GenBank/DDBJ whole genome shotgun (WGS) entry which is preliminary data.</text>
</comment>
<dbReference type="SUPFAM" id="SSF52540">
    <property type="entry name" value="P-loop containing nucleoside triphosphate hydrolases"/>
    <property type="match status" value="1"/>
</dbReference>
<dbReference type="PANTHER" id="PTHR10218">
    <property type="entry name" value="GTP-BINDING PROTEIN ALPHA SUBUNIT"/>
    <property type="match status" value="1"/>
</dbReference>
<evidence type="ECO:0000256" key="2">
    <source>
        <dbReference type="ARBA" id="ARBA00022741"/>
    </source>
</evidence>
<dbReference type="Gene3D" id="1.10.400.10">
    <property type="entry name" value="GI Alpha 1, domain 2-like"/>
    <property type="match status" value="1"/>
</dbReference>
<reference evidence="10 11" key="1">
    <citation type="submission" date="2024-03" db="EMBL/GenBank/DDBJ databases">
        <title>The Acrasis kona genome and developmental transcriptomes reveal deep origins of eukaryotic multicellular pathways.</title>
        <authorList>
            <person name="Sheikh S."/>
            <person name="Fu C.-J."/>
            <person name="Brown M.W."/>
            <person name="Baldauf S.L."/>
        </authorList>
    </citation>
    <scope>NUCLEOTIDE SEQUENCE [LARGE SCALE GENOMIC DNA]</scope>
    <source>
        <strain evidence="10 11">ATCC MYA-3509</strain>
    </source>
</reference>
<dbReference type="Pfam" id="PF13499">
    <property type="entry name" value="EF-hand_7"/>
    <property type="match status" value="1"/>
</dbReference>
<feature type="domain" description="C2" evidence="8">
    <location>
        <begin position="2"/>
        <end position="125"/>
    </location>
</feature>
<dbReference type="InterPro" id="IPR002048">
    <property type="entry name" value="EF_hand_dom"/>
</dbReference>
<dbReference type="InterPro" id="IPR035892">
    <property type="entry name" value="C2_domain_sf"/>
</dbReference>
<keyword evidence="11" id="KW-1185">Reference proteome</keyword>
<evidence type="ECO:0000256" key="3">
    <source>
        <dbReference type="ARBA" id="ARBA00022837"/>
    </source>
</evidence>
<evidence type="ECO:0000313" key="10">
    <source>
        <dbReference type="EMBL" id="KAL0480881.1"/>
    </source>
</evidence>
<dbReference type="GO" id="GO:0003924">
    <property type="term" value="F:GTPase activity"/>
    <property type="evidence" value="ECO:0007669"/>
    <property type="project" value="InterPro"/>
</dbReference>
<dbReference type="AlphaFoldDB" id="A0AAW2YTW7"/>
<dbReference type="PROSITE" id="PS50222">
    <property type="entry name" value="EF_HAND_2"/>
    <property type="match status" value="1"/>
</dbReference>
<dbReference type="Pfam" id="PF00503">
    <property type="entry name" value="G-alpha"/>
    <property type="match status" value="1"/>
</dbReference>
<dbReference type="GO" id="GO:0031683">
    <property type="term" value="F:G-protein beta/gamma-subunit complex binding"/>
    <property type="evidence" value="ECO:0007669"/>
    <property type="project" value="InterPro"/>
</dbReference>
<dbReference type="PROSITE" id="PS00018">
    <property type="entry name" value="EF_HAND_1"/>
    <property type="match status" value="1"/>
</dbReference>
<dbReference type="GO" id="GO:0007188">
    <property type="term" value="P:adenylate cyclase-modulating G protein-coupled receptor signaling pathway"/>
    <property type="evidence" value="ECO:0007669"/>
    <property type="project" value="TreeGrafter"/>
</dbReference>
<dbReference type="PANTHER" id="PTHR10218:SF302">
    <property type="entry name" value="GUANINE NUCLEOTIDE-BINDING PROTEIN ALPHA-5 SUBUNIT"/>
    <property type="match status" value="1"/>
</dbReference>
<organism evidence="10 11">
    <name type="scientific">Acrasis kona</name>
    <dbReference type="NCBI Taxonomy" id="1008807"/>
    <lineage>
        <taxon>Eukaryota</taxon>
        <taxon>Discoba</taxon>
        <taxon>Heterolobosea</taxon>
        <taxon>Tetramitia</taxon>
        <taxon>Eutetramitia</taxon>
        <taxon>Acrasidae</taxon>
        <taxon>Acrasis</taxon>
    </lineage>
</organism>
<accession>A0AAW2YTW7</accession>
<gene>
    <name evidence="10" type="ORF">AKO1_004047</name>
</gene>
<dbReference type="PROSITE" id="PS50004">
    <property type="entry name" value="C2"/>
    <property type="match status" value="1"/>
</dbReference>
<dbReference type="SMART" id="SM00239">
    <property type="entry name" value="C2"/>
    <property type="match status" value="1"/>
</dbReference>
<dbReference type="PROSITE" id="PS51882">
    <property type="entry name" value="G_ALPHA"/>
    <property type="match status" value="1"/>
</dbReference>
<dbReference type="GO" id="GO:0001664">
    <property type="term" value="F:G protein-coupled receptor binding"/>
    <property type="evidence" value="ECO:0007669"/>
    <property type="project" value="TreeGrafter"/>
</dbReference>
<feature type="binding site" evidence="7">
    <location>
        <position position="443"/>
    </location>
    <ligand>
        <name>Mg(2+)</name>
        <dbReference type="ChEBI" id="CHEBI:18420"/>
    </ligand>
</feature>
<dbReference type="InterPro" id="IPR001019">
    <property type="entry name" value="Gprotein_alpha_su"/>
</dbReference>
<keyword evidence="2 6" id="KW-0547">Nucleotide-binding</keyword>
<dbReference type="Gene3D" id="3.40.50.300">
    <property type="entry name" value="P-loop containing nucleotide triphosphate hydrolases"/>
    <property type="match status" value="1"/>
</dbReference>
<dbReference type="SUPFAM" id="SSF49562">
    <property type="entry name" value="C2 domain (Calcium/lipid-binding domain, CaLB)"/>
    <property type="match status" value="1"/>
</dbReference>
<dbReference type="InterPro" id="IPR011992">
    <property type="entry name" value="EF-hand-dom_pair"/>
</dbReference>
<dbReference type="CDD" id="cd00051">
    <property type="entry name" value="EFh"/>
    <property type="match status" value="1"/>
</dbReference>
<dbReference type="PRINTS" id="PR00318">
    <property type="entry name" value="GPROTEINA"/>
</dbReference>
<dbReference type="InterPro" id="IPR018247">
    <property type="entry name" value="EF_Hand_1_Ca_BS"/>
</dbReference>
<name>A0AAW2YTW7_9EUKA</name>
<dbReference type="GO" id="GO:0005525">
    <property type="term" value="F:GTP binding"/>
    <property type="evidence" value="ECO:0007669"/>
    <property type="project" value="UniProtKB-KW"/>
</dbReference>
<evidence type="ECO:0000256" key="6">
    <source>
        <dbReference type="PIRSR" id="PIRSR601019-1"/>
    </source>
</evidence>
<sequence length="601" mass="68627">MPPRQITHSEGLKNQDLDVIPHVRVNLQSATDLAPKDANGLSDPFVVFRINGEWVRSSTKLKTLRPIYFENFYMALDKASLTDDSITLEIKVFDWDAVGRNDLEGSAFLNINISSNMNSRRPLNYKVRLIPDGGTVEFTVCFVNVNERVLRQHVRNESLLEALVQTNKKDLLGLVYREDNRIVTIKEVEKIAADIDAIKPDNCFAKLDYNKKLKVAKQAYLLDSDGDGTISAAELFNFYHNNGTHETSEIEKRLDNMDINGDGVVNIAECCEKIASLYEQDIYEEQSTKRVMLYGISGSGKTSFVKAAKYSLSMDYDITNDEELVRSVAVRSLYDLSLAAKEQGREFEPKNQLFAEKLLSIISKDNSFFSSVKLFYTHENHDNLFKLWNDPLISEMLSNPSKFNSSHNHAIEYLFSTYELLDPNQVPTPFQRIQNTVRTSFRTCGSAEHRFVHRGTYLRMFDIGGAMSERKKISSVISSIESPDLLIYFVGLADNNRWSEEREGMKRRTDSLNLFSSIITEKQLKDVDLFVVFTQCDLINKKISEKVIQDLSNADDLVEDLKSLYRRSYKATGTKKNIRFFTCNATSEKGVMNIMNEIIKK</sequence>
<feature type="binding site" evidence="7">
    <location>
        <position position="302"/>
    </location>
    <ligand>
        <name>Mg(2+)</name>
        <dbReference type="ChEBI" id="CHEBI:18420"/>
    </ligand>
</feature>
<dbReference type="Pfam" id="PF00168">
    <property type="entry name" value="C2"/>
    <property type="match status" value="1"/>
</dbReference>
<feature type="binding site" evidence="6">
    <location>
        <position position="585"/>
    </location>
    <ligand>
        <name>GTP</name>
        <dbReference type="ChEBI" id="CHEBI:37565"/>
    </ligand>
</feature>
<dbReference type="GO" id="GO:0005509">
    <property type="term" value="F:calcium ion binding"/>
    <property type="evidence" value="ECO:0007669"/>
    <property type="project" value="InterPro"/>
</dbReference>
<dbReference type="Gene3D" id="2.60.40.150">
    <property type="entry name" value="C2 domain"/>
    <property type="match status" value="1"/>
</dbReference>
<dbReference type="InterPro" id="IPR027417">
    <property type="entry name" value="P-loop_NTPase"/>
</dbReference>
<evidence type="ECO:0000256" key="1">
    <source>
        <dbReference type="ARBA" id="ARBA00022723"/>
    </source>
</evidence>
<dbReference type="InterPro" id="IPR011025">
    <property type="entry name" value="GproteinA_insert"/>
</dbReference>
<keyword evidence="7" id="KW-0460">Magnesium</keyword>
<dbReference type="Proteomes" id="UP001431209">
    <property type="component" value="Unassembled WGS sequence"/>
</dbReference>
<evidence type="ECO:0000256" key="7">
    <source>
        <dbReference type="PIRSR" id="PIRSR601019-2"/>
    </source>
</evidence>
<dbReference type="Gene3D" id="1.10.238.10">
    <property type="entry name" value="EF-hand"/>
    <property type="match status" value="1"/>
</dbReference>
<keyword evidence="1 7" id="KW-0479">Metal-binding</keyword>
<dbReference type="GO" id="GO:0005834">
    <property type="term" value="C:heterotrimeric G-protein complex"/>
    <property type="evidence" value="ECO:0007669"/>
    <property type="project" value="TreeGrafter"/>
</dbReference>
<dbReference type="SMART" id="SM00275">
    <property type="entry name" value="G_alpha"/>
    <property type="match status" value="1"/>
</dbReference>
<keyword evidence="5" id="KW-0807">Transducer</keyword>
<keyword evidence="3" id="KW-0106">Calcium</keyword>
<evidence type="ECO:0000259" key="8">
    <source>
        <dbReference type="PROSITE" id="PS50004"/>
    </source>
</evidence>
<dbReference type="SUPFAM" id="SSF47473">
    <property type="entry name" value="EF-hand"/>
    <property type="match status" value="1"/>
</dbReference>
<keyword evidence="4 6" id="KW-0342">GTP-binding</keyword>
<feature type="domain" description="EF-hand" evidence="9">
    <location>
        <begin position="210"/>
        <end position="245"/>
    </location>
</feature>